<reference evidence="1" key="1">
    <citation type="submission" date="2006-10" db="EMBL/GenBank/DDBJ databases">
        <title>Complete sequence of Solibacter usitatus Ellin6076.</title>
        <authorList>
            <consortium name="US DOE Joint Genome Institute"/>
            <person name="Copeland A."/>
            <person name="Lucas S."/>
            <person name="Lapidus A."/>
            <person name="Barry K."/>
            <person name="Detter J.C."/>
            <person name="Glavina del Rio T."/>
            <person name="Hammon N."/>
            <person name="Israni S."/>
            <person name="Dalin E."/>
            <person name="Tice H."/>
            <person name="Pitluck S."/>
            <person name="Thompson L.S."/>
            <person name="Brettin T."/>
            <person name="Bruce D."/>
            <person name="Han C."/>
            <person name="Tapia R."/>
            <person name="Gilna P."/>
            <person name="Schmutz J."/>
            <person name="Larimer F."/>
            <person name="Land M."/>
            <person name="Hauser L."/>
            <person name="Kyrpides N."/>
            <person name="Mikhailova N."/>
            <person name="Janssen P.H."/>
            <person name="Kuske C.R."/>
            <person name="Richardson P."/>
        </authorList>
    </citation>
    <scope>NUCLEOTIDE SEQUENCE</scope>
    <source>
        <strain evidence="1">Ellin6076</strain>
    </source>
</reference>
<sequence>MPFPASSTLTVAHLRSSIVTSNHIEFTGCRQYTAESNIQFGEHRTVERIPRLPPLPGELPGGMVFDVALDDPIRAASAAAGDAITATVLRSVKAAGLDIPKGAKFIGRVLRVETDLEKFATHIRLGFSQLESGGRRFPLRARFVTFDAVRGVVAGAPRVRWVNLHDSHTADTDEWTAKTDFTLAEKEGLLPKGFRMEWITKAD</sequence>
<dbReference type="EMBL" id="CP000473">
    <property type="protein sequence ID" value="ABJ82801.1"/>
    <property type="molecule type" value="Genomic_DNA"/>
</dbReference>
<dbReference type="HOGENOM" id="CLU_1348189_0_0_0"/>
<accession>Q027K6</accession>
<dbReference type="KEGG" id="sus:Acid_1811"/>
<dbReference type="AlphaFoldDB" id="Q027K6"/>
<dbReference type="InParanoid" id="Q027K6"/>
<proteinExistence type="predicted"/>
<evidence type="ECO:0000313" key="1">
    <source>
        <dbReference type="EMBL" id="ABJ82801.1"/>
    </source>
</evidence>
<gene>
    <name evidence="1" type="ordered locus">Acid_1811</name>
</gene>
<protein>
    <submittedName>
        <fullName evidence="1">Uncharacterized protein</fullName>
    </submittedName>
</protein>
<organism evidence="1">
    <name type="scientific">Solibacter usitatus (strain Ellin6076)</name>
    <dbReference type="NCBI Taxonomy" id="234267"/>
    <lineage>
        <taxon>Bacteria</taxon>
        <taxon>Pseudomonadati</taxon>
        <taxon>Acidobacteriota</taxon>
        <taxon>Terriglobia</taxon>
        <taxon>Bryobacterales</taxon>
        <taxon>Solibacteraceae</taxon>
        <taxon>Candidatus Solibacter</taxon>
    </lineage>
</organism>
<name>Q027K6_SOLUE</name>
<dbReference type="STRING" id="234267.Acid_1811"/>